<reference evidence="2 3" key="1">
    <citation type="submission" date="2019-10" db="EMBL/GenBank/DDBJ databases">
        <authorList>
            <person name="Palmer J.M."/>
        </authorList>
    </citation>
    <scope>NUCLEOTIDE SEQUENCE [LARGE SCALE GENOMIC DNA]</scope>
    <source>
        <strain evidence="2 3">TWF696</strain>
    </source>
</reference>
<gene>
    <name evidence="2" type="ORF">TWF696_007227</name>
</gene>
<evidence type="ECO:0000256" key="1">
    <source>
        <dbReference type="SAM" id="MobiDB-lite"/>
    </source>
</evidence>
<evidence type="ECO:0000313" key="3">
    <source>
        <dbReference type="Proteomes" id="UP001375240"/>
    </source>
</evidence>
<dbReference type="EMBL" id="JAVHNQ010000005">
    <property type="protein sequence ID" value="KAK6347148.1"/>
    <property type="molecule type" value="Genomic_DNA"/>
</dbReference>
<dbReference type="AlphaFoldDB" id="A0AAV9UVH8"/>
<name>A0AAV9UVH8_9PEZI</name>
<dbReference type="Proteomes" id="UP001375240">
    <property type="component" value="Unassembled WGS sequence"/>
</dbReference>
<feature type="region of interest" description="Disordered" evidence="1">
    <location>
        <begin position="1"/>
        <end position="22"/>
    </location>
</feature>
<accession>A0AAV9UVH8</accession>
<sequence length="110" mass="12476">MDPNDNREPPPPQAPHFHPLIRHPLQPRDRLPELRQMLQNAPEVQKPNVRALIADIEAGVPAAPFYQRGRRVEAWKDLDWTTQFWGSNALALPSPVMSSTVVSRRTVVDA</sequence>
<protein>
    <submittedName>
        <fullName evidence="2">Uncharacterized protein</fullName>
    </submittedName>
</protein>
<keyword evidence="3" id="KW-1185">Reference proteome</keyword>
<organism evidence="2 3">
    <name type="scientific">Orbilia brochopaga</name>
    <dbReference type="NCBI Taxonomy" id="3140254"/>
    <lineage>
        <taxon>Eukaryota</taxon>
        <taxon>Fungi</taxon>
        <taxon>Dikarya</taxon>
        <taxon>Ascomycota</taxon>
        <taxon>Pezizomycotina</taxon>
        <taxon>Orbiliomycetes</taxon>
        <taxon>Orbiliales</taxon>
        <taxon>Orbiliaceae</taxon>
        <taxon>Orbilia</taxon>
    </lineage>
</organism>
<comment type="caution">
    <text evidence="2">The sequence shown here is derived from an EMBL/GenBank/DDBJ whole genome shotgun (WGS) entry which is preliminary data.</text>
</comment>
<evidence type="ECO:0000313" key="2">
    <source>
        <dbReference type="EMBL" id="KAK6347148.1"/>
    </source>
</evidence>
<proteinExistence type="predicted"/>